<organism evidence="2 3">
    <name type="scientific">Sporosarcina saromensis</name>
    <dbReference type="NCBI Taxonomy" id="359365"/>
    <lineage>
        <taxon>Bacteria</taxon>
        <taxon>Bacillati</taxon>
        <taxon>Bacillota</taxon>
        <taxon>Bacilli</taxon>
        <taxon>Bacillales</taxon>
        <taxon>Caryophanaceae</taxon>
        <taxon>Sporosarcina</taxon>
    </lineage>
</organism>
<keyword evidence="1" id="KW-0812">Transmembrane</keyword>
<evidence type="ECO:0000313" key="3">
    <source>
        <dbReference type="Proteomes" id="UP001282284"/>
    </source>
</evidence>
<name>A0ABU4G746_9BACL</name>
<gene>
    <name evidence="2" type="ORF">QT711_03250</name>
</gene>
<dbReference type="EMBL" id="JAUBDI010000002">
    <property type="protein sequence ID" value="MDW0112187.1"/>
    <property type="molecule type" value="Genomic_DNA"/>
</dbReference>
<dbReference type="Proteomes" id="UP001282284">
    <property type="component" value="Unassembled WGS sequence"/>
</dbReference>
<evidence type="ECO:0000256" key="1">
    <source>
        <dbReference type="SAM" id="Phobius"/>
    </source>
</evidence>
<keyword evidence="1" id="KW-0472">Membrane</keyword>
<proteinExistence type="predicted"/>
<evidence type="ECO:0000313" key="2">
    <source>
        <dbReference type="EMBL" id="MDW0112187.1"/>
    </source>
</evidence>
<keyword evidence="1" id="KW-1133">Transmembrane helix</keyword>
<keyword evidence="3" id="KW-1185">Reference proteome</keyword>
<protein>
    <submittedName>
        <fullName evidence="2">Uncharacterized protein</fullName>
    </submittedName>
</protein>
<accession>A0ABU4G746</accession>
<comment type="caution">
    <text evidence="2">The sequence shown here is derived from an EMBL/GenBank/DDBJ whole genome shotgun (WGS) entry which is preliminary data.</text>
</comment>
<dbReference type="RefSeq" id="WP_317942081.1">
    <property type="nucleotide sequence ID" value="NZ_JAUBDI010000002.1"/>
</dbReference>
<reference evidence="2 3" key="1">
    <citation type="submission" date="2023-06" db="EMBL/GenBank/DDBJ databases">
        <title>Sporosarcina sp. nov., isolated from Korean traditional fermented seafood 'Jeotgal'.</title>
        <authorList>
            <person name="Yang A.I."/>
            <person name="Shin N.-R."/>
        </authorList>
    </citation>
    <scope>NUCLEOTIDE SEQUENCE [LARGE SCALE GENOMIC DNA]</scope>
    <source>
        <strain evidence="2 3">KCTC13119</strain>
    </source>
</reference>
<sequence>MFILKSMYLPFRRIWLDDDEVACKGELYWLVFPAITFLLYAICLIATWGN</sequence>
<feature type="transmembrane region" description="Helical" evidence="1">
    <location>
        <begin position="27"/>
        <end position="48"/>
    </location>
</feature>